<evidence type="ECO:0000313" key="6">
    <source>
        <dbReference type="EMBL" id="KAF8795772.1"/>
    </source>
</evidence>
<dbReference type="AlphaFoldDB" id="A0A8T0FYF4"/>
<dbReference type="PROSITE" id="PS51938">
    <property type="entry name" value="SUZ_C"/>
    <property type="match status" value="1"/>
</dbReference>
<dbReference type="InterPro" id="IPR024771">
    <property type="entry name" value="SUZ"/>
</dbReference>
<dbReference type="EMBL" id="JABXBU010000001">
    <property type="protein sequence ID" value="KAF8795772.1"/>
    <property type="molecule type" value="Genomic_DNA"/>
</dbReference>
<feature type="domain" description="SUZ" evidence="4">
    <location>
        <begin position="247"/>
        <end position="311"/>
    </location>
</feature>
<feature type="domain" description="SUZ-C" evidence="5">
    <location>
        <begin position="312"/>
        <end position="356"/>
    </location>
</feature>
<reference evidence="6" key="1">
    <citation type="journal article" date="2020" name="bioRxiv">
        <title>Chromosome-level reference genome of the European wasp spider Argiope bruennichi: a resource for studies on range expansion and evolutionary adaptation.</title>
        <authorList>
            <person name="Sheffer M.M."/>
            <person name="Hoppe A."/>
            <person name="Krehenwinkel H."/>
            <person name="Uhl G."/>
            <person name="Kuss A.W."/>
            <person name="Jensen L."/>
            <person name="Jensen C."/>
            <person name="Gillespie R.G."/>
            <person name="Hoff K.J."/>
            <person name="Prost S."/>
        </authorList>
    </citation>
    <scope>NUCLEOTIDE SEQUENCE</scope>
</reference>
<evidence type="ECO:0000259" key="5">
    <source>
        <dbReference type="PROSITE" id="PS51938"/>
    </source>
</evidence>
<comment type="similarity">
    <text evidence="1">Belongs to the SZRD1 family.</text>
</comment>
<organism evidence="6 7">
    <name type="scientific">Argiope bruennichi</name>
    <name type="common">Wasp spider</name>
    <name type="synonym">Aranea bruennichi</name>
    <dbReference type="NCBI Taxonomy" id="94029"/>
    <lineage>
        <taxon>Eukaryota</taxon>
        <taxon>Metazoa</taxon>
        <taxon>Ecdysozoa</taxon>
        <taxon>Arthropoda</taxon>
        <taxon>Chelicerata</taxon>
        <taxon>Arachnida</taxon>
        <taxon>Araneae</taxon>
        <taxon>Araneomorphae</taxon>
        <taxon>Entelegynae</taxon>
        <taxon>Araneoidea</taxon>
        <taxon>Araneidae</taxon>
        <taxon>Argiope</taxon>
    </lineage>
</organism>
<dbReference type="InterPro" id="IPR039228">
    <property type="entry name" value="SZRD1"/>
</dbReference>
<dbReference type="Proteomes" id="UP000807504">
    <property type="component" value="Unassembled WGS sequence"/>
</dbReference>
<sequence>MEATKKDNELKLQMEMEARKREMEAREREMEFELEKKKIEAGMAASNASSASGGQFHINPQIEISKSMPKFDEKECDIVYIVICLRDKHFGPAENVLLSNSNGCHRWRRREHDSQEVLCAVAPTLVDDRKQRLLSITSLLDGNGLPLFFWTDVQLILLCLRGNERSLRKLNEFSAVQRSAVASANCFSDLRRPRYQVFNFCGVEGQAAVFCPFQNKLILVLEKKLEELQLRAPRTSASEDQSSETPLYPQMKLEDNSRTPYMPQVKILKRPNDAKTVVMPEKSPSRLPGKTLKQREAEYAEARLRILGSAHSEEEQSSSNSNSVYLASAEKRSEAEVIVVRLPRGPDGTNGFLQQR</sequence>
<dbReference type="PROSITE" id="PS51673">
    <property type="entry name" value="SUZ"/>
    <property type="match status" value="1"/>
</dbReference>
<evidence type="ECO:0000256" key="2">
    <source>
        <dbReference type="ARBA" id="ARBA00044802"/>
    </source>
</evidence>
<dbReference type="PANTHER" id="PTHR31796:SF2">
    <property type="entry name" value="SUZ DOMAIN-CONTAINING PROTEIN 1"/>
    <property type="match status" value="1"/>
</dbReference>
<dbReference type="Pfam" id="PF12752">
    <property type="entry name" value="SUZ"/>
    <property type="match status" value="1"/>
</dbReference>
<evidence type="ECO:0000256" key="3">
    <source>
        <dbReference type="SAM" id="MobiDB-lite"/>
    </source>
</evidence>
<accession>A0A8T0FYF4</accession>
<dbReference type="InterPro" id="IPR024642">
    <property type="entry name" value="SUZ-C"/>
</dbReference>
<dbReference type="Pfam" id="PF12901">
    <property type="entry name" value="SUZ-C"/>
    <property type="match status" value="1"/>
</dbReference>
<reference evidence="6" key="2">
    <citation type="submission" date="2020-06" db="EMBL/GenBank/DDBJ databases">
        <authorList>
            <person name="Sheffer M."/>
        </authorList>
    </citation>
    <scope>NUCLEOTIDE SEQUENCE</scope>
</reference>
<keyword evidence="7" id="KW-1185">Reference proteome</keyword>
<proteinExistence type="inferred from homology"/>
<dbReference type="PANTHER" id="PTHR31796">
    <property type="entry name" value="SUZ DOMAIN-CONTAINING PROTEIN 1"/>
    <property type="match status" value="1"/>
</dbReference>
<protein>
    <recommendedName>
        <fullName evidence="2">SUZ RNA-binding domain-containing</fullName>
    </recommendedName>
</protein>
<comment type="caution">
    <text evidence="6">The sequence shown here is derived from an EMBL/GenBank/DDBJ whole genome shotgun (WGS) entry which is preliminary data.</text>
</comment>
<gene>
    <name evidence="6" type="ORF">HNY73_000234</name>
</gene>
<name>A0A8T0FYF4_ARGBR</name>
<feature type="region of interest" description="Disordered" evidence="3">
    <location>
        <begin position="308"/>
        <end position="328"/>
    </location>
</feature>
<evidence type="ECO:0000313" key="7">
    <source>
        <dbReference type="Proteomes" id="UP000807504"/>
    </source>
</evidence>
<evidence type="ECO:0000256" key="1">
    <source>
        <dbReference type="ARBA" id="ARBA00007124"/>
    </source>
</evidence>
<evidence type="ECO:0000259" key="4">
    <source>
        <dbReference type="PROSITE" id="PS51673"/>
    </source>
</evidence>